<feature type="transmembrane region" description="Helical" evidence="1">
    <location>
        <begin position="180"/>
        <end position="202"/>
    </location>
</feature>
<evidence type="ECO:0000256" key="1">
    <source>
        <dbReference type="SAM" id="Phobius"/>
    </source>
</evidence>
<dbReference type="AlphaFoldDB" id="A0A916UYF7"/>
<gene>
    <name evidence="2" type="ORF">GCM10011396_45870</name>
</gene>
<accession>A0A916UYF7</accession>
<organism evidence="2 3">
    <name type="scientific">Undibacterium terreum</name>
    <dbReference type="NCBI Taxonomy" id="1224302"/>
    <lineage>
        <taxon>Bacteria</taxon>
        <taxon>Pseudomonadati</taxon>
        <taxon>Pseudomonadota</taxon>
        <taxon>Betaproteobacteria</taxon>
        <taxon>Burkholderiales</taxon>
        <taxon>Oxalobacteraceae</taxon>
        <taxon>Undibacterium</taxon>
    </lineage>
</organism>
<keyword evidence="1" id="KW-1133">Transmembrane helix</keyword>
<dbReference type="Proteomes" id="UP000637423">
    <property type="component" value="Unassembled WGS sequence"/>
</dbReference>
<name>A0A916UYF7_9BURK</name>
<keyword evidence="3" id="KW-1185">Reference proteome</keyword>
<evidence type="ECO:0000313" key="2">
    <source>
        <dbReference type="EMBL" id="GGC93414.1"/>
    </source>
</evidence>
<keyword evidence="1" id="KW-0472">Membrane</keyword>
<reference evidence="2" key="1">
    <citation type="journal article" date="2014" name="Int. J. Syst. Evol. Microbiol.">
        <title>Complete genome sequence of Corynebacterium casei LMG S-19264T (=DSM 44701T), isolated from a smear-ripened cheese.</title>
        <authorList>
            <consortium name="US DOE Joint Genome Institute (JGI-PGF)"/>
            <person name="Walter F."/>
            <person name="Albersmeier A."/>
            <person name="Kalinowski J."/>
            <person name="Ruckert C."/>
        </authorList>
    </citation>
    <scope>NUCLEOTIDE SEQUENCE</scope>
    <source>
        <strain evidence="2">CGMCC 1.10998</strain>
    </source>
</reference>
<sequence length="312" mass="34784">MIPSEPIGPIGSGLLRVAAAILGRKSPTRGKHLQAHIVMRGIVSELPADFPFQITDPSGRTHRGVYALNVLVWNRGTQEISPSDFLDNAPLRLAVGKEAYIIKADSFSNDDQLACSAAQVDEQSVDIYFDCINPGDFLNIILFYGGKAMVDIDILGRIRGQAVSLDHQADEVKAGLGERLANFIVLLAIANMLVGLPISSWLIYRNYSFSDFFQTPTTIPPLLGSCFAMGIVLVGLFIQSRIFIWWERRKYPPGYPLHVDFEPTLIDNIKGMFLTVFRAKKQRLSASIFNWSKPVIMTRKKSKRLSVNDWIS</sequence>
<keyword evidence="1" id="KW-0812">Transmembrane</keyword>
<reference evidence="2" key="2">
    <citation type="submission" date="2020-09" db="EMBL/GenBank/DDBJ databases">
        <authorList>
            <person name="Sun Q."/>
            <person name="Zhou Y."/>
        </authorList>
    </citation>
    <scope>NUCLEOTIDE SEQUENCE</scope>
    <source>
        <strain evidence="2">CGMCC 1.10998</strain>
    </source>
</reference>
<comment type="caution">
    <text evidence="2">The sequence shown here is derived from an EMBL/GenBank/DDBJ whole genome shotgun (WGS) entry which is preliminary data.</text>
</comment>
<dbReference type="EMBL" id="BMED01000006">
    <property type="protein sequence ID" value="GGC93414.1"/>
    <property type="molecule type" value="Genomic_DNA"/>
</dbReference>
<feature type="transmembrane region" description="Helical" evidence="1">
    <location>
        <begin position="222"/>
        <end position="244"/>
    </location>
</feature>
<protein>
    <submittedName>
        <fullName evidence="2">Uncharacterized protein</fullName>
    </submittedName>
</protein>
<proteinExistence type="predicted"/>
<evidence type="ECO:0000313" key="3">
    <source>
        <dbReference type="Proteomes" id="UP000637423"/>
    </source>
</evidence>